<evidence type="ECO:0000256" key="1">
    <source>
        <dbReference type="SAM" id="MobiDB-lite"/>
    </source>
</evidence>
<sequence>MKPQSQDHGFGNNPHLQEDIKPDAPVEIKHRSSSQYKDRYNMTSSDVESLKQLPEATCWSNLSDVGEYDNMELVDYIDGLFIDLQDITDYWIATRLNTVFKGHARIWYTENREIHGIRNWPWWKSQIFQEYRTGTLIWKKTI</sequence>
<proteinExistence type="predicted"/>
<organism evidence="2 3">
    <name type="scientific">Austropuccinia psidii MF-1</name>
    <dbReference type="NCBI Taxonomy" id="1389203"/>
    <lineage>
        <taxon>Eukaryota</taxon>
        <taxon>Fungi</taxon>
        <taxon>Dikarya</taxon>
        <taxon>Basidiomycota</taxon>
        <taxon>Pucciniomycotina</taxon>
        <taxon>Pucciniomycetes</taxon>
        <taxon>Pucciniales</taxon>
        <taxon>Sphaerophragmiaceae</taxon>
        <taxon>Austropuccinia</taxon>
    </lineage>
</organism>
<feature type="region of interest" description="Disordered" evidence="1">
    <location>
        <begin position="1"/>
        <end position="43"/>
    </location>
</feature>
<feature type="compositionally biased region" description="Basic and acidic residues" evidence="1">
    <location>
        <begin position="16"/>
        <end position="40"/>
    </location>
</feature>
<reference evidence="2" key="1">
    <citation type="submission" date="2021-03" db="EMBL/GenBank/DDBJ databases">
        <title>Draft genome sequence of rust myrtle Austropuccinia psidii MF-1, a brazilian biotype.</title>
        <authorList>
            <person name="Quecine M.C."/>
            <person name="Pachon D.M.R."/>
            <person name="Bonatelli M.L."/>
            <person name="Correr F.H."/>
            <person name="Franceschini L.M."/>
            <person name="Leite T.F."/>
            <person name="Margarido G.R.A."/>
            <person name="Almeida C.A."/>
            <person name="Ferrarezi J.A."/>
            <person name="Labate C.A."/>
        </authorList>
    </citation>
    <scope>NUCLEOTIDE SEQUENCE</scope>
    <source>
        <strain evidence="2">MF-1</strain>
    </source>
</reference>
<accession>A0A9Q3D951</accession>
<keyword evidence="3" id="KW-1185">Reference proteome</keyword>
<name>A0A9Q3D951_9BASI</name>
<dbReference type="EMBL" id="AVOT02015077">
    <property type="protein sequence ID" value="MBW0499079.1"/>
    <property type="molecule type" value="Genomic_DNA"/>
</dbReference>
<comment type="caution">
    <text evidence="2">The sequence shown here is derived from an EMBL/GenBank/DDBJ whole genome shotgun (WGS) entry which is preliminary data.</text>
</comment>
<evidence type="ECO:0000313" key="2">
    <source>
        <dbReference type="EMBL" id="MBW0499079.1"/>
    </source>
</evidence>
<evidence type="ECO:0000313" key="3">
    <source>
        <dbReference type="Proteomes" id="UP000765509"/>
    </source>
</evidence>
<gene>
    <name evidence="2" type="ORF">O181_038794</name>
</gene>
<dbReference type="Proteomes" id="UP000765509">
    <property type="component" value="Unassembled WGS sequence"/>
</dbReference>
<protein>
    <submittedName>
        <fullName evidence="2">Uncharacterized protein</fullName>
    </submittedName>
</protein>
<dbReference type="AlphaFoldDB" id="A0A9Q3D951"/>